<feature type="signal peptide" evidence="1">
    <location>
        <begin position="1"/>
        <end position="23"/>
    </location>
</feature>
<keyword evidence="2" id="KW-1185">Reference proteome</keyword>
<proteinExistence type="predicted"/>
<sequence>MFCFGACCSKLLILLYAISLLEIVLVGDDAVPSIFSDAFGDDNHLLMDGASTILSTVRESCITLTLQKYASSAEVTLVVPEQDAITFIAIRPNCVLTKHSRICNIATFLISRDVSRIEYSYAEDVELV</sequence>
<evidence type="ECO:0000313" key="2">
    <source>
        <dbReference type="Proteomes" id="UP000887574"/>
    </source>
</evidence>
<feature type="chain" id="PRO_5037150231" evidence="1">
    <location>
        <begin position="24"/>
        <end position="128"/>
    </location>
</feature>
<name>A0A915CSS3_9BILA</name>
<organism evidence="2 3">
    <name type="scientific">Ditylenchus dipsaci</name>
    <dbReference type="NCBI Taxonomy" id="166011"/>
    <lineage>
        <taxon>Eukaryota</taxon>
        <taxon>Metazoa</taxon>
        <taxon>Ecdysozoa</taxon>
        <taxon>Nematoda</taxon>
        <taxon>Chromadorea</taxon>
        <taxon>Rhabditida</taxon>
        <taxon>Tylenchina</taxon>
        <taxon>Tylenchomorpha</taxon>
        <taxon>Sphaerularioidea</taxon>
        <taxon>Anguinidae</taxon>
        <taxon>Anguininae</taxon>
        <taxon>Ditylenchus</taxon>
    </lineage>
</organism>
<keyword evidence="1" id="KW-0732">Signal</keyword>
<dbReference type="AlphaFoldDB" id="A0A915CSS3"/>
<evidence type="ECO:0000313" key="3">
    <source>
        <dbReference type="WBParaSite" id="jg12053"/>
    </source>
</evidence>
<protein>
    <submittedName>
        <fullName evidence="3">Uncharacterized protein</fullName>
    </submittedName>
</protein>
<evidence type="ECO:0000256" key="1">
    <source>
        <dbReference type="SAM" id="SignalP"/>
    </source>
</evidence>
<dbReference type="Proteomes" id="UP000887574">
    <property type="component" value="Unplaced"/>
</dbReference>
<dbReference type="WBParaSite" id="jg12053">
    <property type="protein sequence ID" value="jg12053"/>
    <property type="gene ID" value="jg12053"/>
</dbReference>
<reference evidence="3" key="1">
    <citation type="submission" date="2022-11" db="UniProtKB">
        <authorList>
            <consortium name="WormBaseParasite"/>
        </authorList>
    </citation>
    <scope>IDENTIFICATION</scope>
</reference>
<accession>A0A915CSS3</accession>